<gene>
    <name evidence="2" type="ORF">AWRI1631_82620</name>
</gene>
<feature type="signal peptide" evidence="1">
    <location>
        <begin position="1"/>
        <end position="15"/>
    </location>
</feature>
<name>B5VKD8_YEAS6</name>
<keyword evidence="1" id="KW-0732">Signal</keyword>
<accession>B5VKD8</accession>
<evidence type="ECO:0000256" key="1">
    <source>
        <dbReference type="SAM" id="SignalP"/>
    </source>
</evidence>
<feature type="chain" id="PRO_5012226447" evidence="1">
    <location>
        <begin position="16"/>
        <end position="34"/>
    </location>
</feature>
<dbReference type="EMBL" id="ABSV01001157">
    <property type="protein sequence ID" value="EDZ71608.1"/>
    <property type="molecule type" value="Genomic_DNA"/>
</dbReference>
<dbReference type="Proteomes" id="UP000008988">
    <property type="component" value="Unassembled WGS sequence"/>
</dbReference>
<evidence type="ECO:0000313" key="3">
    <source>
        <dbReference type="Proteomes" id="UP000008988"/>
    </source>
</evidence>
<protein>
    <submittedName>
        <fullName evidence="2">Uncharacterized protein</fullName>
    </submittedName>
</protein>
<comment type="caution">
    <text evidence="2">The sequence shown here is derived from an EMBL/GenBank/DDBJ whole genome shotgun (WGS) entry which is preliminary data.</text>
</comment>
<proteinExistence type="predicted"/>
<dbReference type="AlphaFoldDB" id="B5VKD8"/>
<evidence type="ECO:0000313" key="2">
    <source>
        <dbReference type="EMBL" id="EDZ71608.1"/>
    </source>
</evidence>
<feature type="non-terminal residue" evidence="2">
    <location>
        <position position="34"/>
    </location>
</feature>
<reference evidence="2 3" key="1">
    <citation type="journal article" date="2008" name="FEMS Yeast Res.">
        <title>Comparative genome analysis of a Saccharomyces cerevisiae wine strain.</title>
        <authorList>
            <person name="Borneman A.R."/>
            <person name="Forgan A.H."/>
            <person name="Pretorius I.S."/>
            <person name="Chambers P.J."/>
        </authorList>
    </citation>
    <scope>NUCLEOTIDE SEQUENCE [LARGE SCALE GENOMIC DNA]</scope>
    <source>
        <strain evidence="2 3">AWRI1631</strain>
    </source>
</reference>
<sequence>MLLLLQSVLIIRLVSKPYVLKQQTMLQELGQVVL</sequence>
<organism evidence="2 3">
    <name type="scientific">Saccharomyces cerevisiae (strain AWRI1631)</name>
    <name type="common">Baker's yeast</name>
    <dbReference type="NCBI Taxonomy" id="545124"/>
    <lineage>
        <taxon>Eukaryota</taxon>
        <taxon>Fungi</taxon>
        <taxon>Dikarya</taxon>
        <taxon>Ascomycota</taxon>
        <taxon>Saccharomycotina</taxon>
        <taxon>Saccharomycetes</taxon>
        <taxon>Saccharomycetales</taxon>
        <taxon>Saccharomycetaceae</taxon>
        <taxon>Saccharomyces</taxon>
    </lineage>
</organism>